<keyword evidence="8" id="KW-0472">Membrane</keyword>
<dbReference type="NCBIfam" id="NF003454">
    <property type="entry name" value="PRK05035.1"/>
    <property type="match status" value="1"/>
</dbReference>
<evidence type="ECO:0000256" key="5">
    <source>
        <dbReference type="ARBA" id="ARBA00022982"/>
    </source>
</evidence>
<feature type="binding site" evidence="8">
    <location>
        <position position="416"/>
    </location>
    <ligand>
        <name>[4Fe-4S] cluster</name>
        <dbReference type="ChEBI" id="CHEBI:49883"/>
        <label>1</label>
    </ligand>
</feature>
<dbReference type="SUPFAM" id="SSF46548">
    <property type="entry name" value="alpha-helical ferredoxin"/>
    <property type="match status" value="1"/>
</dbReference>
<comment type="function">
    <text evidence="8">Part of a membrane-bound complex that couples electron transfer with translocation of ions across the membrane.</text>
</comment>
<keyword evidence="5 8" id="KW-0249">Electron transport</keyword>
<keyword evidence="4 8" id="KW-0677">Repeat</keyword>
<dbReference type="EC" id="7.-.-.-" evidence="8"/>
<dbReference type="InterPro" id="IPR010208">
    <property type="entry name" value="Ion_transpt_RnfC/RsxC"/>
</dbReference>
<keyword evidence="2 8" id="KW-0004">4Fe-4S</keyword>
<protein>
    <recommendedName>
        <fullName evidence="8">Ion-translocating oxidoreductase complex subunit C</fullName>
        <ecNumber evidence="8">7.-.-.-</ecNumber>
    </recommendedName>
    <alternativeName>
        <fullName evidence="8">Rnf electron transport complex subunit C</fullName>
    </alternativeName>
</protein>
<dbReference type="PROSITE" id="PS51379">
    <property type="entry name" value="4FE4S_FER_2"/>
    <property type="match status" value="2"/>
</dbReference>
<comment type="caution">
    <text evidence="10">The sequence shown here is derived from an EMBL/GenBank/DDBJ whole genome shotgun (WGS) entry which is preliminary data.</text>
</comment>
<dbReference type="PANTHER" id="PTHR43034">
    <property type="entry name" value="ION-TRANSLOCATING OXIDOREDUCTASE COMPLEX SUBUNIT C"/>
    <property type="match status" value="1"/>
</dbReference>
<feature type="binding site" evidence="8">
    <location>
        <position position="412"/>
    </location>
    <ligand>
        <name>[4Fe-4S] cluster</name>
        <dbReference type="ChEBI" id="CHEBI:49883"/>
        <label>2</label>
    </ligand>
</feature>
<keyword evidence="8" id="KW-1003">Cell membrane</keyword>
<evidence type="ECO:0000256" key="4">
    <source>
        <dbReference type="ARBA" id="ARBA00022737"/>
    </source>
</evidence>
<keyword evidence="1 8" id="KW-0813">Transport</keyword>
<reference evidence="10" key="2">
    <citation type="journal article" date="2021" name="PeerJ">
        <title>Extensive microbial diversity within the chicken gut microbiome revealed by metagenomics and culture.</title>
        <authorList>
            <person name="Gilroy R."/>
            <person name="Ravi A."/>
            <person name="Getino M."/>
            <person name="Pursley I."/>
            <person name="Horton D.L."/>
            <person name="Alikhan N.F."/>
            <person name="Baker D."/>
            <person name="Gharbi K."/>
            <person name="Hall N."/>
            <person name="Watson M."/>
            <person name="Adriaenssens E.M."/>
            <person name="Foster-Nyarko E."/>
            <person name="Jarju S."/>
            <person name="Secka A."/>
            <person name="Antonio M."/>
            <person name="Oren A."/>
            <person name="Chaudhuri R.R."/>
            <person name="La Ragione R."/>
            <person name="Hildebrand F."/>
            <person name="Pallen M.J."/>
        </authorList>
    </citation>
    <scope>NUCLEOTIDE SEQUENCE</scope>
    <source>
        <strain evidence="10">CHK189-12415</strain>
    </source>
</reference>
<sequence length="447" mass="48070">MNLKTFLRGIHLREEKELAEKSAIRRVLPEGEMVYPLSQHIGAPAKPVVAPGDRVLMGQQIAEPDGMISAGICSSVSGTVKKIEPRMTVMGETRDAIVIENDGQYTPAEGFGAKRDYKSLSPDEIRTIIRDAGIVGMGGAGFPTAVKLTPKNPESIDTVIINGAECEPYLTSDHRLMLERPDELIEGLRVMLRLFPKAKGVIGIENNKPDAIKLLSEKLSGDPQISVQPLKTKYPQGGERMLIHAVTGRDIHSKMLPADAGCIVQNVATAIAVYQAVCCSTPLITRVMTVSGDGVNTPCNLEVYVGVSHQKVLEAAGGLNCEPEKLISGGPMMGTALYTLDVPVQKTSASILAFAHDPVAANPSTPCIHCGRCVSVCPVHLVPQMMQVAADFDDFERFEKLHGMECIECGCCTAACPAHRTLTQSFKYGKASVNRLRREAKAAAAKD</sequence>
<evidence type="ECO:0000256" key="3">
    <source>
        <dbReference type="ARBA" id="ARBA00022723"/>
    </source>
</evidence>
<feature type="binding site" evidence="8">
    <location>
        <position position="367"/>
    </location>
    <ligand>
        <name>[4Fe-4S] cluster</name>
        <dbReference type="ChEBI" id="CHEBI:49883"/>
        <label>1</label>
    </ligand>
</feature>
<dbReference type="GO" id="GO:0005886">
    <property type="term" value="C:plasma membrane"/>
    <property type="evidence" value="ECO:0007669"/>
    <property type="project" value="UniProtKB-SubCell"/>
</dbReference>
<keyword evidence="8" id="KW-1278">Translocase</keyword>
<dbReference type="Pfam" id="PF01512">
    <property type="entry name" value="Complex1_51K"/>
    <property type="match status" value="1"/>
</dbReference>
<comment type="subcellular location">
    <subcellularLocation>
        <location evidence="8">Cell membrane</location>
        <topology evidence="8">Peripheral membrane protein</topology>
    </subcellularLocation>
</comment>
<dbReference type="EMBL" id="DVHA01000002">
    <property type="protein sequence ID" value="HIR59956.1"/>
    <property type="molecule type" value="Genomic_DNA"/>
</dbReference>
<evidence type="ECO:0000256" key="2">
    <source>
        <dbReference type="ARBA" id="ARBA00022485"/>
    </source>
</evidence>
<feature type="binding site" evidence="8">
    <location>
        <position position="377"/>
    </location>
    <ligand>
        <name>[4Fe-4S] cluster</name>
        <dbReference type="ChEBI" id="CHEBI:49883"/>
        <label>2</label>
    </ligand>
</feature>
<feature type="binding site" evidence="8">
    <location>
        <position position="406"/>
    </location>
    <ligand>
        <name>[4Fe-4S] cluster</name>
        <dbReference type="ChEBI" id="CHEBI:49883"/>
        <label>2</label>
    </ligand>
</feature>
<dbReference type="GO" id="GO:0051539">
    <property type="term" value="F:4 iron, 4 sulfur cluster binding"/>
    <property type="evidence" value="ECO:0007669"/>
    <property type="project" value="UniProtKB-KW"/>
</dbReference>
<dbReference type="InterPro" id="IPR019554">
    <property type="entry name" value="Soluble_ligand-bd"/>
</dbReference>
<evidence type="ECO:0000313" key="11">
    <source>
        <dbReference type="Proteomes" id="UP000824241"/>
    </source>
</evidence>
<feature type="binding site" evidence="8">
    <location>
        <position position="370"/>
    </location>
    <ligand>
        <name>[4Fe-4S] cluster</name>
        <dbReference type="ChEBI" id="CHEBI:49883"/>
        <label>1</label>
    </ligand>
</feature>
<dbReference type="HAMAP" id="MF_00461">
    <property type="entry name" value="RsxC_RnfC"/>
    <property type="match status" value="1"/>
</dbReference>
<keyword evidence="7 8" id="KW-0411">Iron-sulfur</keyword>
<evidence type="ECO:0000256" key="1">
    <source>
        <dbReference type="ARBA" id="ARBA00022448"/>
    </source>
</evidence>
<dbReference type="InterPro" id="IPR017900">
    <property type="entry name" value="4Fe4S_Fe_S_CS"/>
</dbReference>
<feature type="binding site" evidence="8">
    <location>
        <position position="409"/>
    </location>
    <ligand>
        <name>[4Fe-4S] cluster</name>
        <dbReference type="ChEBI" id="CHEBI:49883"/>
        <label>2</label>
    </ligand>
</feature>
<dbReference type="GO" id="GO:0009055">
    <property type="term" value="F:electron transfer activity"/>
    <property type="evidence" value="ECO:0007669"/>
    <property type="project" value="InterPro"/>
</dbReference>
<dbReference type="Pfam" id="PF13375">
    <property type="entry name" value="RnfC_N"/>
    <property type="match status" value="1"/>
</dbReference>
<dbReference type="AlphaFoldDB" id="A0A9D1DW51"/>
<organism evidence="10 11">
    <name type="scientific">Candidatus Faecivivens stercoravium</name>
    <dbReference type="NCBI Taxonomy" id="2840803"/>
    <lineage>
        <taxon>Bacteria</taxon>
        <taxon>Bacillati</taxon>
        <taxon>Bacillota</taxon>
        <taxon>Clostridia</taxon>
        <taxon>Eubacteriales</taxon>
        <taxon>Oscillospiraceae</taxon>
        <taxon>Oscillospiraceae incertae sedis</taxon>
        <taxon>Candidatus Faecivivens</taxon>
    </lineage>
</organism>
<evidence type="ECO:0000256" key="6">
    <source>
        <dbReference type="ARBA" id="ARBA00023004"/>
    </source>
</evidence>
<dbReference type="Pfam" id="PF13237">
    <property type="entry name" value="Fer4_10"/>
    <property type="match status" value="1"/>
</dbReference>
<feature type="domain" description="4Fe-4S ferredoxin-type" evidence="9">
    <location>
        <begin position="397"/>
        <end position="427"/>
    </location>
</feature>
<comment type="subunit">
    <text evidence="8">The complex is composed of six subunits: RnfA, RnfB, RnfC, RnfD, RnfE and RnfG.</text>
</comment>
<dbReference type="Pfam" id="PF10531">
    <property type="entry name" value="SLBB"/>
    <property type="match status" value="1"/>
</dbReference>
<feature type="binding site" evidence="8">
    <location>
        <position position="373"/>
    </location>
    <ligand>
        <name>[4Fe-4S] cluster</name>
        <dbReference type="ChEBI" id="CHEBI:49883"/>
        <label>1</label>
    </ligand>
</feature>
<evidence type="ECO:0000256" key="7">
    <source>
        <dbReference type="ARBA" id="ARBA00023014"/>
    </source>
</evidence>
<dbReference type="Proteomes" id="UP000824241">
    <property type="component" value="Unassembled WGS sequence"/>
</dbReference>
<feature type="domain" description="4Fe-4S ferredoxin-type" evidence="9">
    <location>
        <begin position="357"/>
        <end position="388"/>
    </location>
</feature>
<comment type="cofactor">
    <cofactor evidence="8">
        <name>[4Fe-4S] cluster</name>
        <dbReference type="ChEBI" id="CHEBI:49883"/>
    </cofactor>
    <text evidence="8">Binds 2 [4Fe-4S] clusters per subunit.</text>
</comment>
<dbReference type="InterPro" id="IPR026902">
    <property type="entry name" value="RnfC_N"/>
</dbReference>
<name>A0A9D1DW51_9FIRM</name>
<dbReference type="InterPro" id="IPR037225">
    <property type="entry name" value="Nuo51_FMN-bd_sf"/>
</dbReference>
<dbReference type="Gene3D" id="3.30.70.20">
    <property type="match status" value="1"/>
</dbReference>
<keyword evidence="3 8" id="KW-0479">Metal-binding</keyword>
<accession>A0A9D1DW51</accession>
<evidence type="ECO:0000256" key="8">
    <source>
        <dbReference type="HAMAP-Rule" id="MF_00461"/>
    </source>
</evidence>
<proteinExistence type="inferred from homology"/>
<dbReference type="Gene3D" id="3.40.50.11540">
    <property type="entry name" value="NADH-ubiquinone oxidoreductase 51kDa subunit"/>
    <property type="match status" value="1"/>
</dbReference>
<dbReference type="PANTHER" id="PTHR43034:SF2">
    <property type="entry name" value="ION-TRANSLOCATING OXIDOREDUCTASE COMPLEX SUBUNIT C"/>
    <property type="match status" value="1"/>
</dbReference>
<dbReference type="NCBIfam" id="TIGR01945">
    <property type="entry name" value="rnfC"/>
    <property type="match status" value="1"/>
</dbReference>
<dbReference type="InterPro" id="IPR017896">
    <property type="entry name" value="4Fe4S_Fe-S-bd"/>
</dbReference>
<keyword evidence="6 8" id="KW-0408">Iron</keyword>
<dbReference type="InterPro" id="IPR011538">
    <property type="entry name" value="Nuo51_FMN-bd"/>
</dbReference>
<evidence type="ECO:0000259" key="9">
    <source>
        <dbReference type="PROSITE" id="PS51379"/>
    </source>
</evidence>
<dbReference type="PROSITE" id="PS00198">
    <property type="entry name" value="4FE4S_FER_1"/>
    <property type="match status" value="1"/>
</dbReference>
<gene>
    <name evidence="10" type="primary">rsxC</name>
    <name evidence="8" type="synonym">rnfC</name>
    <name evidence="10" type="ORF">IAB37_00045</name>
</gene>
<comment type="similarity">
    <text evidence="8">Belongs to the 4Fe4S bacterial-type ferredoxin family. RnfC subfamily.</text>
</comment>
<dbReference type="GO" id="GO:0046872">
    <property type="term" value="F:metal ion binding"/>
    <property type="evidence" value="ECO:0007669"/>
    <property type="project" value="UniProtKB-KW"/>
</dbReference>
<dbReference type="SUPFAM" id="SSF142019">
    <property type="entry name" value="Nqo1 FMN-binding domain-like"/>
    <property type="match status" value="1"/>
</dbReference>
<evidence type="ECO:0000313" key="10">
    <source>
        <dbReference type="EMBL" id="HIR59956.1"/>
    </source>
</evidence>
<dbReference type="GO" id="GO:0022900">
    <property type="term" value="P:electron transport chain"/>
    <property type="evidence" value="ECO:0007669"/>
    <property type="project" value="UniProtKB-UniRule"/>
</dbReference>
<reference evidence="10" key="1">
    <citation type="submission" date="2020-10" db="EMBL/GenBank/DDBJ databases">
        <authorList>
            <person name="Gilroy R."/>
        </authorList>
    </citation>
    <scope>NUCLEOTIDE SEQUENCE</scope>
    <source>
        <strain evidence="10">CHK189-12415</strain>
    </source>
</reference>